<sequence>MLVLRDQKQADRQIRQCKSAAAGRNIMPACRHSPVASRCIAHGKKLVRRGGKSTCMCAHRPWSLEQKQQSPKDAQELRMSPRPHSGTLVANHVGKGTSMSLRAIAGGAFLTSFILMGWTARAASPEENRKMISDYYAAYASGDMGKVASFFAEDILWHIPGHHPLAGTKRGKQEVAAFFQQLGKGNFRAELIALIADENWVIDMHRGWSNRDGLANVDTVWVLAFKIENGKIKEARNFSFDQAAADSFFWQAYRLKPLPDRLTTE</sequence>
<dbReference type="SUPFAM" id="SSF54427">
    <property type="entry name" value="NTF2-like"/>
    <property type="match status" value="1"/>
</dbReference>
<dbReference type="AlphaFoldDB" id="A0A7W6VFK7"/>
<dbReference type="RefSeq" id="WP_246723397.1">
    <property type="nucleotide sequence ID" value="NZ_JACIHU010000019.1"/>
</dbReference>
<comment type="caution">
    <text evidence="3">The sequence shown here is derived from an EMBL/GenBank/DDBJ whole genome shotgun (WGS) entry which is preliminary data.</text>
</comment>
<dbReference type="CDD" id="cd00531">
    <property type="entry name" value="NTF2_like"/>
    <property type="match status" value="1"/>
</dbReference>
<dbReference type="InterPro" id="IPR037401">
    <property type="entry name" value="SnoaL-like"/>
</dbReference>
<accession>A0A7W6VFK7</accession>
<feature type="domain" description="SnoaL-like" evidence="2">
    <location>
        <begin position="133"/>
        <end position="234"/>
    </location>
</feature>
<dbReference type="Proteomes" id="UP000557344">
    <property type="component" value="Unassembled WGS sequence"/>
</dbReference>
<evidence type="ECO:0000313" key="4">
    <source>
        <dbReference type="EMBL" id="MBB4539175.1"/>
    </source>
</evidence>
<dbReference type="EMBL" id="JACIHU010000019">
    <property type="protein sequence ID" value="MBB4483346.1"/>
    <property type="molecule type" value="Genomic_DNA"/>
</dbReference>
<dbReference type="EMBL" id="JACIID010000019">
    <property type="protein sequence ID" value="MBB4539175.1"/>
    <property type="molecule type" value="Genomic_DNA"/>
</dbReference>
<dbReference type="PANTHER" id="PTHR41252:SF1">
    <property type="entry name" value="BLR2505 PROTEIN"/>
    <property type="match status" value="1"/>
</dbReference>
<feature type="region of interest" description="Disordered" evidence="1">
    <location>
        <begin position="64"/>
        <end position="84"/>
    </location>
</feature>
<dbReference type="PANTHER" id="PTHR41252">
    <property type="entry name" value="BLR2505 PROTEIN"/>
    <property type="match status" value="1"/>
</dbReference>
<evidence type="ECO:0000259" key="2">
    <source>
        <dbReference type="Pfam" id="PF12680"/>
    </source>
</evidence>
<evidence type="ECO:0000313" key="3">
    <source>
        <dbReference type="EMBL" id="MBB4483346.1"/>
    </source>
</evidence>
<evidence type="ECO:0000313" key="6">
    <source>
        <dbReference type="Proteomes" id="UP000557344"/>
    </source>
</evidence>
<keyword evidence="3" id="KW-0413">Isomerase</keyword>
<dbReference type="Gene3D" id="3.10.450.50">
    <property type="match status" value="1"/>
</dbReference>
<dbReference type="Pfam" id="PF12680">
    <property type="entry name" value="SnoaL_2"/>
    <property type="match status" value="1"/>
</dbReference>
<name>A0A7W6VFK7_RHIET</name>
<evidence type="ECO:0000256" key="1">
    <source>
        <dbReference type="SAM" id="MobiDB-lite"/>
    </source>
</evidence>
<dbReference type="InterPro" id="IPR032710">
    <property type="entry name" value="NTF2-like_dom_sf"/>
</dbReference>
<proteinExistence type="predicted"/>
<reference evidence="5 6" key="1">
    <citation type="submission" date="2020-08" db="EMBL/GenBank/DDBJ databases">
        <title>Genomic Encyclopedia of Type Strains, Phase IV (KMG-V): Genome sequencing to study the core and pangenomes of soil and plant-associated prokaryotes.</title>
        <authorList>
            <person name="Whitman W."/>
        </authorList>
    </citation>
    <scope>NUCLEOTIDE SEQUENCE [LARGE SCALE GENOMIC DNA]</scope>
    <source>
        <strain evidence="3 6">SEMIA 471</strain>
        <strain evidence="4 5">SEMIA 489</strain>
    </source>
</reference>
<dbReference type="GO" id="GO:0016853">
    <property type="term" value="F:isomerase activity"/>
    <property type="evidence" value="ECO:0007669"/>
    <property type="project" value="UniProtKB-KW"/>
</dbReference>
<dbReference type="Proteomes" id="UP000523431">
    <property type="component" value="Unassembled WGS sequence"/>
</dbReference>
<protein>
    <submittedName>
        <fullName evidence="3">Ketosteroid isomerase-like protein</fullName>
    </submittedName>
</protein>
<gene>
    <name evidence="3" type="ORF">GGE46_005967</name>
    <name evidence="4" type="ORF">GGE57_005964</name>
</gene>
<organism evidence="3 6">
    <name type="scientific">Rhizobium etli</name>
    <dbReference type="NCBI Taxonomy" id="29449"/>
    <lineage>
        <taxon>Bacteria</taxon>
        <taxon>Pseudomonadati</taxon>
        <taxon>Pseudomonadota</taxon>
        <taxon>Alphaproteobacteria</taxon>
        <taxon>Hyphomicrobiales</taxon>
        <taxon>Rhizobiaceae</taxon>
        <taxon>Rhizobium/Agrobacterium group</taxon>
        <taxon>Rhizobium</taxon>
    </lineage>
</organism>
<evidence type="ECO:0000313" key="5">
    <source>
        <dbReference type="Proteomes" id="UP000523431"/>
    </source>
</evidence>